<feature type="domain" description="MotA/TolQ/ExbB proton channel" evidence="9">
    <location>
        <begin position="91"/>
        <end position="180"/>
    </location>
</feature>
<gene>
    <name evidence="10" type="ORF">HND93_24630</name>
</gene>
<comment type="similarity">
    <text evidence="6">Belongs to the exbB/tolQ family.</text>
</comment>
<feature type="transmembrane region" description="Helical" evidence="8">
    <location>
        <begin position="106"/>
        <end position="127"/>
    </location>
</feature>
<protein>
    <recommendedName>
        <fullName evidence="9">MotA/TolQ/ExbB proton channel domain-containing protein</fullName>
    </recommendedName>
</protein>
<feature type="region of interest" description="Disordered" evidence="7">
    <location>
        <begin position="201"/>
        <end position="227"/>
    </location>
</feature>
<evidence type="ECO:0000256" key="1">
    <source>
        <dbReference type="ARBA" id="ARBA00004651"/>
    </source>
</evidence>
<evidence type="ECO:0000256" key="4">
    <source>
        <dbReference type="ARBA" id="ARBA00022989"/>
    </source>
</evidence>
<comment type="subcellular location">
    <subcellularLocation>
        <location evidence="1">Cell membrane</location>
        <topology evidence="1">Multi-pass membrane protein</topology>
    </subcellularLocation>
    <subcellularLocation>
        <location evidence="6">Membrane</location>
        <topology evidence="6">Multi-pass membrane protein</topology>
    </subcellularLocation>
</comment>
<evidence type="ECO:0000259" key="9">
    <source>
        <dbReference type="Pfam" id="PF01618"/>
    </source>
</evidence>
<keyword evidence="6" id="KW-0813">Transport</keyword>
<keyword evidence="11" id="KW-1185">Reference proteome</keyword>
<evidence type="ECO:0000313" key="11">
    <source>
        <dbReference type="Proteomes" id="UP000584642"/>
    </source>
</evidence>
<evidence type="ECO:0000256" key="8">
    <source>
        <dbReference type="SAM" id="Phobius"/>
    </source>
</evidence>
<evidence type="ECO:0000256" key="5">
    <source>
        <dbReference type="ARBA" id="ARBA00023136"/>
    </source>
</evidence>
<reference evidence="10 11" key="1">
    <citation type="submission" date="2020-05" db="EMBL/GenBank/DDBJ databases">
        <title>Azospirillum oleiclasticum sp. nov, a nitrogen-fixing and heavy crude oil-emulsifying bacterium isolated from the crude oil of Yumen Oilfield.</title>
        <authorList>
            <person name="Wu D."/>
            <person name="Cai M."/>
            <person name="Zhang X."/>
        </authorList>
    </citation>
    <scope>NUCLEOTIDE SEQUENCE [LARGE SCALE GENOMIC DNA]</scope>
    <source>
        <strain evidence="10 11">ROY-1-1-2</strain>
    </source>
</reference>
<evidence type="ECO:0000256" key="6">
    <source>
        <dbReference type="RuleBase" id="RU004057"/>
    </source>
</evidence>
<dbReference type="InterPro" id="IPR002898">
    <property type="entry name" value="MotA_ExbB_proton_chnl"/>
</dbReference>
<dbReference type="Proteomes" id="UP000584642">
    <property type="component" value="Unassembled WGS sequence"/>
</dbReference>
<dbReference type="EMBL" id="JABFDB010000022">
    <property type="protein sequence ID" value="NYZ22905.1"/>
    <property type="molecule type" value="Genomic_DNA"/>
</dbReference>
<evidence type="ECO:0000256" key="7">
    <source>
        <dbReference type="SAM" id="MobiDB-lite"/>
    </source>
</evidence>
<proteinExistence type="inferred from homology"/>
<comment type="caution">
    <text evidence="10">The sequence shown here is derived from an EMBL/GenBank/DDBJ whole genome shotgun (WGS) entry which is preliminary data.</text>
</comment>
<accession>A0ABX2TEY5</accession>
<keyword evidence="6" id="KW-0653">Protein transport</keyword>
<keyword evidence="5 8" id="KW-0472">Membrane</keyword>
<organism evidence="10 11">
    <name type="scientific">Azospirillum oleiclasticum</name>
    <dbReference type="NCBI Taxonomy" id="2735135"/>
    <lineage>
        <taxon>Bacteria</taxon>
        <taxon>Pseudomonadati</taxon>
        <taxon>Pseudomonadota</taxon>
        <taxon>Alphaproteobacteria</taxon>
        <taxon>Rhodospirillales</taxon>
        <taxon>Azospirillaceae</taxon>
        <taxon>Azospirillum</taxon>
    </lineage>
</organism>
<name>A0ABX2TEY5_9PROT</name>
<feature type="transmembrane region" description="Helical" evidence="8">
    <location>
        <begin position="37"/>
        <end position="56"/>
    </location>
</feature>
<evidence type="ECO:0000256" key="3">
    <source>
        <dbReference type="ARBA" id="ARBA00022692"/>
    </source>
</evidence>
<evidence type="ECO:0000313" key="10">
    <source>
        <dbReference type="EMBL" id="NYZ22905.1"/>
    </source>
</evidence>
<dbReference type="Pfam" id="PF01618">
    <property type="entry name" value="MotA_ExbB"/>
    <property type="match status" value="1"/>
</dbReference>
<sequence length="227" mass="23562">MLWSRFAAINLFGAAALGLAWINGWVDEVVRADTSRISVVIFILFVIGLAATAWRIEKVTSELDHIERGQGGRLDAYRRALAVSGGNATRSLELRLFGRITFIRHIANALVMLGLIGTVVGFVMALGGVNAAGANDANSVSGMVNTLIQGMGVALYTTLVGSVLNLWLGANYQILVTGTANLTAALIDAATGDPDPLHVGPSMRSRAASAIPPAGSSVGPAGETAHV</sequence>
<keyword evidence="3 8" id="KW-0812">Transmembrane</keyword>
<feature type="transmembrane region" description="Helical" evidence="8">
    <location>
        <begin position="7"/>
        <end position="25"/>
    </location>
</feature>
<evidence type="ECO:0000256" key="2">
    <source>
        <dbReference type="ARBA" id="ARBA00022475"/>
    </source>
</evidence>
<keyword evidence="2" id="KW-1003">Cell membrane</keyword>
<keyword evidence="4 8" id="KW-1133">Transmembrane helix</keyword>
<feature type="transmembrane region" description="Helical" evidence="8">
    <location>
        <begin position="147"/>
        <end position="168"/>
    </location>
</feature>